<gene>
    <name evidence="1" type="ORF">T01_4282</name>
</gene>
<reference evidence="1 2" key="1">
    <citation type="submission" date="2015-01" db="EMBL/GenBank/DDBJ databases">
        <title>Evolution of Trichinella species and genotypes.</title>
        <authorList>
            <person name="Korhonen P.K."/>
            <person name="Edoardo P."/>
            <person name="Giuseppe L.R."/>
            <person name="Gasser R.B."/>
        </authorList>
    </citation>
    <scope>NUCLEOTIDE SEQUENCE [LARGE SCALE GENOMIC DNA]</scope>
    <source>
        <strain evidence="1">ISS3</strain>
    </source>
</reference>
<name>A0A0V1B481_TRISP</name>
<proteinExistence type="predicted"/>
<protein>
    <submittedName>
        <fullName evidence="1">Uncharacterized protein</fullName>
    </submittedName>
</protein>
<keyword evidence="2" id="KW-1185">Reference proteome</keyword>
<accession>A0A0V1B481</accession>
<evidence type="ECO:0000313" key="2">
    <source>
        <dbReference type="Proteomes" id="UP000054776"/>
    </source>
</evidence>
<sequence length="87" mass="9652">MRGVQQSHSGSTALSISRDIAKQKQCNLGKTLFTDMHGKYKYIAHEISETSRNTIFSENGIHRLATITGALDIYFGCSTLRSSRDIS</sequence>
<dbReference type="AlphaFoldDB" id="A0A0V1B481"/>
<dbReference type="Proteomes" id="UP000054776">
    <property type="component" value="Unassembled WGS sequence"/>
</dbReference>
<dbReference type="EMBL" id="JYDH01000111">
    <property type="protein sequence ID" value="KRY31754.1"/>
    <property type="molecule type" value="Genomic_DNA"/>
</dbReference>
<comment type="caution">
    <text evidence="1">The sequence shown here is derived from an EMBL/GenBank/DDBJ whole genome shotgun (WGS) entry which is preliminary data.</text>
</comment>
<organism evidence="1 2">
    <name type="scientific">Trichinella spiralis</name>
    <name type="common">Trichina worm</name>
    <dbReference type="NCBI Taxonomy" id="6334"/>
    <lineage>
        <taxon>Eukaryota</taxon>
        <taxon>Metazoa</taxon>
        <taxon>Ecdysozoa</taxon>
        <taxon>Nematoda</taxon>
        <taxon>Enoplea</taxon>
        <taxon>Dorylaimia</taxon>
        <taxon>Trichinellida</taxon>
        <taxon>Trichinellidae</taxon>
        <taxon>Trichinella</taxon>
    </lineage>
</organism>
<evidence type="ECO:0000313" key="1">
    <source>
        <dbReference type="EMBL" id="KRY31754.1"/>
    </source>
</evidence>
<dbReference type="InParanoid" id="A0A0V1B481"/>